<dbReference type="AlphaFoldDB" id="I0IQG8"/>
<sequence>MKKTKGQLEAEIGNALIQFEKDYMGRGPQETKTFIIEDMILIRLKGVLTPAEQQLAKNPEGMNLIKMVRSNLLEQGRDLLTNVIEKITGFKVITLHTDISTKTGERMIVFTLNKNLEISFRAKDPKMIQQ</sequence>
<evidence type="ECO:0000313" key="3">
    <source>
        <dbReference type="Proteomes" id="UP000007382"/>
    </source>
</evidence>
<feature type="domain" description="Na+-translocating membrane potential-generating system MpsC" evidence="1">
    <location>
        <begin position="4"/>
        <end position="113"/>
    </location>
</feature>
<gene>
    <name evidence="2" type="ordered locus">LFE_1839</name>
</gene>
<dbReference type="HOGENOM" id="CLU_136657_1_0_0"/>
<name>I0IQG8_LEPFC</name>
<reference evidence="3" key="2">
    <citation type="submission" date="2012-03" db="EMBL/GenBank/DDBJ databases">
        <title>The complete genome sequence of the pioneer microbe on fresh volcanic deposit, Leptospirillum ferrooxidans strain C2-3.</title>
        <authorList>
            <person name="Fujimura R."/>
            <person name="Sato Y."/>
            <person name="Nishizawa T."/>
            <person name="Nanba K."/>
            <person name="Oshima K."/>
            <person name="Hattori M."/>
            <person name="Kamijo T."/>
            <person name="Ohta H."/>
        </authorList>
    </citation>
    <scope>NUCLEOTIDE SEQUENCE [LARGE SCALE GENOMIC DNA]</scope>
    <source>
        <strain evidence="3">C2-3</strain>
    </source>
</reference>
<evidence type="ECO:0000259" key="1">
    <source>
        <dbReference type="Pfam" id="PF10057"/>
    </source>
</evidence>
<dbReference type="PATRIC" id="fig|1162668.3.peg.2189"/>
<reference evidence="2 3" key="1">
    <citation type="journal article" date="2012" name="J. Bacteriol.">
        <title>Complete Genome Sequence of Leptospirillum ferrooxidans Strain C2-3, Isolated from a Fresh Volcanic Ash Deposit on the Island of Miyake, Japan.</title>
        <authorList>
            <person name="Fujimura R."/>
            <person name="Sato Y."/>
            <person name="Nishizawa T."/>
            <person name="Oshima K."/>
            <person name="Kim S.-W."/>
            <person name="Hattori M."/>
            <person name="Kamijo T."/>
            <person name="Ohta H."/>
        </authorList>
    </citation>
    <scope>NUCLEOTIDE SEQUENCE [LARGE SCALE GENOMIC DNA]</scope>
    <source>
        <strain evidence="2 3">C2-3</strain>
    </source>
</reference>
<dbReference type="RefSeq" id="WP_014450001.1">
    <property type="nucleotide sequence ID" value="NC_017094.1"/>
</dbReference>
<dbReference type="eggNOG" id="COG5609">
    <property type="taxonomic scope" value="Bacteria"/>
</dbReference>
<dbReference type="KEGG" id="lfc:LFE_1839"/>
<protein>
    <recommendedName>
        <fullName evidence="1">Na+-translocating membrane potential-generating system MpsC domain-containing protein</fullName>
    </recommendedName>
</protein>
<proteinExistence type="predicted"/>
<dbReference type="OrthoDB" id="5422931at2"/>
<keyword evidence="3" id="KW-1185">Reference proteome</keyword>
<organism evidence="2 3">
    <name type="scientific">Leptospirillum ferrooxidans (strain C2-3)</name>
    <dbReference type="NCBI Taxonomy" id="1162668"/>
    <lineage>
        <taxon>Bacteria</taxon>
        <taxon>Pseudomonadati</taxon>
        <taxon>Nitrospirota</taxon>
        <taxon>Nitrospiria</taxon>
        <taxon>Nitrospirales</taxon>
        <taxon>Nitrospiraceae</taxon>
        <taxon>Leptospirillum</taxon>
    </lineage>
</organism>
<dbReference type="Pfam" id="PF10057">
    <property type="entry name" value="MpsC"/>
    <property type="match status" value="1"/>
</dbReference>
<dbReference type="EMBL" id="AP012342">
    <property type="protein sequence ID" value="BAM07517.1"/>
    <property type="molecule type" value="Genomic_DNA"/>
</dbReference>
<accession>I0IQG8</accession>
<evidence type="ECO:0000313" key="2">
    <source>
        <dbReference type="EMBL" id="BAM07517.1"/>
    </source>
</evidence>
<dbReference type="InterPro" id="IPR018745">
    <property type="entry name" value="MpsC"/>
</dbReference>
<dbReference type="Proteomes" id="UP000007382">
    <property type="component" value="Chromosome"/>
</dbReference>